<name>A0A0F9AFV3_9ZZZZ</name>
<evidence type="ECO:0000313" key="1">
    <source>
        <dbReference type="EMBL" id="KKL08409.1"/>
    </source>
</evidence>
<dbReference type="AlphaFoldDB" id="A0A0F9AFV3"/>
<organism evidence="1">
    <name type="scientific">marine sediment metagenome</name>
    <dbReference type="NCBI Taxonomy" id="412755"/>
    <lineage>
        <taxon>unclassified sequences</taxon>
        <taxon>metagenomes</taxon>
        <taxon>ecological metagenomes</taxon>
    </lineage>
</organism>
<sequence length="163" mass="17960">MSFRTKREKVISARTSATSGTSTPKTVTEVDSVPLDEFEELLIDLNITTALVGTTPTMDIYLQRGLVPNPDPATDADWEDIYAFLQIATSLVRHVTHLPLQRGEAVETATGHSHMRTLEALTADSVRIGYWGDQLRIREKMGGTVTTEAVYDLSVTGKLRSPK</sequence>
<proteinExistence type="predicted"/>
<comment type="caution">
    <text evidence="1">The sequence shown here is derived from an EMBL/GenBank/DDBJ whole genome shotgun (WGS) entry which is preliminary data.</text>
</comment>
<protein>
    <submittedName>
        <fullName evidence="1">Uncharacterized protein</fullName>
    </submittedName>
</protein>
<gene>
    <name evidence="1" type="ORF">LCGC14_2576160</name>
</gene>
<accession>A0A0F9AFV3</accession>
<reference evidence="1" key="1">
    <citation type="journal article" date="2015" name="Nature">
        <title>Complex archaea that bridge the gap between prokaryotes and eukaryotes.</title>
        <authorList>
            <person name="Spang A."/>
            <person name="Saw J.H."/>
            <person name="Jorgensen S.L."/>
            <person name="Zaremba-Niedzwiedzka K."/>
            <person name="Martijn J."/>
            <person name="Lind A.E."/>
            <person name="van Eijk R."/>
            <person name="Schleper C."/>
            <person name="Guy L."/>
            <person name="Ettema T.J."/>
        </authorList>
    </citation>
    <scope>NUCLEOTIDE SEQUENCE</scope>
</reference>
<dbReference type="EMBL" id="LAZR01042886">
    <property type="protein sequence ID" value="KKL08409.1"/>
    <property type="molecule type" value="Genomic_DNA"/>
</dbReference>